<proteinExistence type="predicted"/>
<accession>A0ABU9ZCI9</accession>
<dbReference type="EMBL" id="JAQYXL010000001">
    <property type="protein sequence ID" value="MEN3229174.1"/>
    <property type="molecule type" value="Genomic_DNA"/>
</dbReference>
<evidence type="ECO:0000313" key="2">
    <source>
        <dbReference type="Proteomes" id="UP001404845"/>
    </source>
</evidence>
<name>A0ABU9ZCI9_9HYPH</name>
<gene>
    <name evidence="1" type="ORF">PUR21_16275</name>
</gene>
<comment type="caution">
    <text evidence="1">The sequence shown here is derived from an EMBL/GenBank/DDBJ whole genome shotgun (WGS) entry which is preliminary data.</text>
</comment>
<dbReference type="RefSeq" id="WP_345971161.1">
    <property type="nucleotide sequence ID" value="NZ_JAQYXL010000001.1"/>
</dbReference>
<dbReference type="Proteomes" id="UP001404845">
    <property type="component" value="Unassembled WGS sequence"/>
</dbReference>
<evidence type="ECO:0000313" key="1">
    <source>
        <dbReference type="EMBL" id="MEN3229174.1"/>
    </source>
</evidence>
<keyword evidence="2" id="KW-1185">Reference proteome</keyword>
<organism evidence="1 2">
    <name type="scientific">Methylorubrum rhodesianum</name>
    <dbReference type="NCBI Taxonomy" id="29427"/>
    <lineage>
        <taxon>Bacteria</taxon>
        <taxon>Pseudomonadati</taxon>
        <taxon>Pseudomonadota</taxon>
        <taxon>Alphaproteobacteria</taxon>
        <taxon>Hyphomicrobiales</taxon>
        <taxon>Methylobacteriaceae</taxon>
        <taxon>Methylorubrum</taxon>
    </lineage>
</organism>
<reference evidence="1 2" key="1">
    <citation type="journal article" date="2023" name="PLoS ONE">
        <title>Complete genome assembly of Hawai'i environmental nontuberculous mycobacteria reveals unexpected co-isolation with methylobacteria.</title>
        <authorList>
            <person name="Hendrix J."/>
            <person name="Epperson L.E."/>
            <person name="Tong E.I."/>
            <person name="Chan Y.L."/>
            <person name="Hasan N.A."/>
            <person name="Dawrs S.N."/>
            <person name="Norton G.J."/>
            <person name="Virdi R."/>
            <person name="Crooks J.L."/>
            <person name="Chan E.D."/>
            <person name="Honda J.R."/>
            <person name="Strong M."/>
        </authorList>
    </citation>
    <scope>NUCLEOTIDE SEQUENCE [LARGE SCALE GENOMIC DNA]</scope>
    <source>
        <strain evidence="1 2">NJH_HI01</strain>
    </source>
</reference>
<sequence>MKHVRWFSLEPSANGPGFHLVIAKDTGELRRFWMNGVTLNLMAARIRVASPQWNGDGRHETPKQGFRPAEIEERNVVVSVHVEADDDALRLSLESERGADRSEWTAAQGLALLRSIEAALAAAGAAR</sequence>
<protein>
    <submittedName>
        <fullName evidence="1">Uncharacterized protein</fullName>
    </submittedName>
</protein>